<reference evidence="1 2" key="1">
    <citation type="submission" date="2024-11" db="EMBL/GenBank/DDBJ databases">
        <authorList>
            <person name="Heng Y.C."/>
            <person name="Lim A.C.H."/>
            <person name="Lee J.K.Y."/>
            <person name="Kittelmann S."/>
        </authorList>
    </citation>
    <scope>NUCLEOTIDE SEQUENCE [LARGE SCALE GENOMIC DNA]</scope>
    <source>
        <strain evidence="1 2">WILCCON 0202</strain>
    </source>
</reference>
<gene>
    <name evidence="1" type="ORF">ACJDUH_03920</name>
</gene>
<name>A0ABW8TT17_9CLOT</name>
<dbReference type="Pfam" id="PF06356">
    <property type="entry name" value="DUF1064"/>
    <property type="match status" value="1"/>
</dbReference>
<proteinExistence type="predicted"/>
<protein>
    <submittedName>
        <fullName evidence="1">DUF1064 domain-containing protein</fullName>
    </submittedName>
</protein>
<evidence type="ECO:0000313" key="2">
    <source>
        <dbReference type="Proteomes" id="UP001623661"/>
    </source>
</evidence>
<comment type="caution">
    <text evidence="1">The sequence shown here is derived from an EMBL/GenBank/DDBJ whole genome shotgun (WGS) entry which is preliminary data.</text>
</comment>
<organism evidence="1 2">
    <name type="scientific">Candidatus Clostridium radicumherbarum</name>
    <dbReference type="NCBI Taxonomy" id="3381662"/>
    <lineage>
        <taxon>Bacteria</taxon>
        <taxon>Bacillati</taxon>
        <taxon>Bacillota</taxon>
        <taxon>Clostridia</taxon>
        <taxon>Eubacteriales</taxon>
        <taxon>Clostridiaceae</taxon>
        <taxon>Clostridium</taxon>
    </lineage>
</organism>
<keyword evidence="2" id="KW-1185">Reference proteome</keyword>
<dbReference type="RefSeq" id="WP_406765008.1">
    <property type="nucleotide sequence ID" value="NZ_JBJHZY010000001.1"/>
</dbReference>
<dbReference type="InterPro" id="IPR009414">
    <property type="entry name" value="DUF1064"/>
</dbReference>
<dbReference type="EMBL" id="JBJHZY010000001">
    <property type="protein sequence ID" value="MFL0267242.1"/>
    <property type="molecule type" value="Genomic_DNA"/>
</dbReference>
<sequence length="141" mass="16823">MATSKYGSKKIVIDGITFDSKEEGRFYEYLKKLKAKDKILNFELQPKYILQKSFKKYGKTHRAITYTPDFLIYHLDGSLELIDVKGSNTQQGDMRRKMFDFNYLDLKLTWIASNYKWGNEDGWVNYDELKKKRKNKKNVIR</sequence>
<evidence type="ECO:0000313" key="1">
    <source>
        <dbReference type="EMBL" id="MFL0267242.1"/>
    </source>
</evidence>
<dbReference type="Gene3D" id="3.40.91.30">
    <property type="match status" value="1"/>
</dbReference>
<accession>A0ABW8TT17</accession>
<dbReference type="Proteomes" id="UP001623661">
    <property type="component" value="Unassembled WGS sequence"/>
</dbReference>